<sequence length="104" mass="11113">MEVGTRRRGEATGGQQDGRSGRSRGGAEQRRSNGGAAGREVWAGGDRRDRRVEAAQSLTGFHRGRSGEEWKMVWASGGVSAFWELGLGTWGGGGGGEYRKCRVS</sequence>
<dbReference type="EMBL" id="OZ034815">
    <property type="protein sequence ID" value="CAL1369077.1"/>
    <property type="molecule type" value="Genomic_DNA"/>
</dbReference>
<protein>
    <submittedName>
        <fullName evidence="2">Uncharacterized protein</fullName>
    </submittedName>
</protein>
<accession>A0AAV2D764</accession>
<feature type="region of interest" description="Disordered" evidence="1">
    <location>
        <begin position="1"/>
        <end position="48"/>
    </location>
</feature>
<evidence type="ECO:0000313" key="3">
    <source>
        <dbReference type="Proteomes" id="UP001497516"/>
    </source>
</evidence>
<feature type="compositionally biased region" description="Basic and acidic residues" evidence="1">
    <location>
        <begin position="1"/>
        <end position="10"/>
    </location>
</feature>
<reference evidence="2 3" key="1">
    <citation type="submission" date="2024-04" db="EMBL/GenBank/DDBJ databases">
        <authorList>
            <person name="Fracassetti M."/>
        </authorList>
    </citation>
    <scope>NUCLEOTIDE SEQUENCE [LARGE SCALE GENOMIC DNA]</scope>
</reference>
<keyword evidence="3" id="KW-1185">Reference proteome</keyword>
<dbReference type="AlphaFoldDB" id="A0AAV2D764"/>
<evidence type="ECO:0000256" key="1">
    <source>
        <dbReference type="SAM" id="MobiDB-lite"/>
    </source>
</evidence>
<organism evidence="2 3">
    <name type="scientific">Linum trigynum</name>
    <dbReference type="NCBI Taxonomy" id="586398"/>
    <lineage>
        <taxon>Eukaryota</taxon>
        <taxon>Viridiplantae</taxon>
        <taxon>Streptophyta</taxon>
        <taxon>Embryophyta</taxon>
        <taxon>Tracheophyta</taxon>
        <taxon>Spermatophyta</taxon>
        <taxon>Magnoliopsida</taxon>
        <taxon>eudicotyledons</taxon>
        <taxon>Gunneridae</taxon>
        <taxon>Pentapetalae</taxon>
        <taxon>rosids</taxon>
        <taxon>fabids</taxon>
        <taxon>Malpighiales</taxon>
        <taxon>Linaceae</taxon>
        <taxon>Linum</taxon>
    </lineage>
</organism>
<name>A0AAV2D764_9ROSI</name>
<proteinExistence type="predicted"/>
<gene>
    <name evidence="2" type="ORF">LTRI10_LOCUS11878</name>
</gene>
<evidence type="ECO:0000313" key="2">
    <source>
        <dbReference type="EMBL" id="CAL1369077.1"/>
    </source>
</evidence>
<dbReference type="Proteomes" id="UP001497516">
    <property type="component" value="Chromosome 2"/>
</dbReference>